<reference evidence="3" key="1">
    <citation type="submission" date="2017-03" db="EMBL/GenBank/DDBJ databases">
        <title>Novel pathways for hydrocarbon cycling and metabolic interdependencies in hydrothermal sediment communities.</title>
        <authorList>
            <person name="Dombrowski N."/>
            <person name="Seitz K."/>
            <person name="Teske A."/>
            <person name="Baker B."/>
        </authorList>
    </citation>
    <scope>NUCLEOTIDE SEQUENCE [LARGE SCALE GENOMIC DNA]</scope>
</reference>
<accession>A0A1W9NXX6</accession>
<comment type="caution">
    <text evidence="2">The sequence shown here is derived from an EMBL/GenBank/DDBJ whole genome shotgun (WGS) entry which is preliminary data.</text>
</comment>
<organism evidence="2 3">
    <name type="scientific">candidate division CPR3 bacterium 4484_211</name>
    <dbReference type="NCBI Taxonomy" id="1968527"/>
    <lineage>
        <taxon>Bacteria</taxon>
        <taxon>Bacteria division CPR3</taxon>
    </lineage>
</organism>
<gene>
    <name evidence="2" type="ORF">B5M47_02725</name>
</gene>
<dbReference type="SUPFAM" id="SSF48452">
    <property type="entry name" value="TPR-like"/>
    <property type="match status" value="1"/>
</dbReference>
<dbReference type="EMBL" id="MZGJ01000015">
    <property type="protein sequence ID" value="OQX50872.1"/>
    <property type="molecule type" value="Genomic_DNA"/>
</dbReference>
<dbReference type="InterPro" id="IPR019734">
    <property type="entry name" value="TPR_rpt"/>
</dbReference>
<feature type="repeat" description="TPR" evidence="1">
    <location>
        <begin position="85"/>
        <end position="118"/>
    </location>
</feature>
<dbReference type="Pfam" id="PF13181">
    <property type="entry name" value="TPR_8"/>
    <property type="match status" value="1"/>
</dbReference>
<name>A0A1W9NXX6_UNCC3</name>
<evidence type="ECO:0000313" key="3">
    <source>
        <dbReference type="Proteomes" id="UP000192520"/>
    </source>
</evidence>
<dbReference type="InterPro" id="IPR011990">
    <property type="entry name" value="TPR-like_helical_dom_sf"/>
</dbReference>
<proteinExistence type="predicted"/>
<dbReference type="PROSITE" id="PS50005">
    <property type="entry name" value="TPR"/>
    <property type="match status" value="1"/>
</dbReference>
<sequence>MAQNSQLLKQQALELDKQALWSEACGLAFQAALLAESLVERIENLTFGSQMLINIGQTTAAKHLPLSIINACAKQDNDEIRKTCLRTYYHLGWAYSNLGDYDKARACLKKALEREDIKWSAKHHLAKVDLEVGIINNNPALVEKSFREFSEHNEHFGGNLAHGLRLMARAKGALYVLTDDEKIKQQSKKLYQRTREVFAQEKNIYWPSELAIEEKILLGEKDPMTLLGFQKFLRSRREKMHADFKEITAEQRLKYMEKMLKEFEAKNL</sequence>
<dbReference type="Gene3D" id="1.25.40.10">
    <property type="entry name" value="Tetratricopeptide repeat domain"/>
    <property type="match status" value="1"/>
</dbReference>
<evidence type="ECO:0000313" key="2">
    <source>
        <dbReference type="EMBL" id="OQX50872.1"/>
    </source>
</evidence>
<protein>
    <submittedName>
        <fullName evidence="2">Uncharacterized protein</fullName>
    </submittedName>
</protein>
<dbReference type="AlphaFoldDB" id="A0A1W9NXX6"/>
<evidence type="ECO:0000256" key="1">
    <source>
        <dbReference type="PROSITE-ProRule" id="PRU00339"/>
    </source>
</evidence>
<dbReference type="Proteomes" id="UP000192520">
    <property type="component" value="Unassembled WGS sequence"/>
</dbReference>
<dbReference type="SMART" id="SM00028">
    <property type="entry name" value="TPR"/>
    <property type="match status" value="1"/>
</dbReference>
<keyword evidence="1" id="KW-0802">TPR repeat</keyword>